<comment type="subcellular location">
    <subcellularLocation>
        <location evidence="2">Cytoplasm</location>
    </subcellularLocation>
</comment>
<evidence type="ECO:0000313" key="10">
    <source>
        <dbReference type="EMBL" id="CBI09766.1"/>
    </source>
</evidence>
<keyword evidence="5" id="KW-0963">Cytoplasm</keyword>
<dbReference type="EMBL" id="CABR01000049">
    <property type="protein sequence ID" value="CBI09766.1"/>
    <property type="molecule type" value="Genomic_DNA"/>
</dbReference>
<sequence>MQIAKNTIVTLTYQLSNLSGEVLEHSENAEEAISYLHGGYDGIFPTVEEALEGKKVGDTVQVTMEPEYAFGEFEPELIRTEPRNLFPESVTVGMQFEGAAEGTDEYMLYTVTDMTDDTVVVDGNHPLAGQTLKFDCTIIEVRKATPDEITHEHAHGEHGHVH</sequence>
<dbReference type="GO" id="GO:0003755">
    <property type="term" value="F:peptidyl-prolyl cis-trans isomerase activity"/>
    <property type="evidence" value="ECO:0007669"/>
    <property type="project" value="UniProtKB-KW"/>
</dbReference>
<evidence type="ECO:0000256" key="7">
    <source>
        <dbReference type="ARBA" id="ARBA00023186"/>
    </source>
</evidence>
<feature type="domain" description="PPIase FKBP-type" evidence="9">
    <location>
        <begin position="6"/>
        <end position="97"/>
    </location>
</feature>
<evidence type="ECO:0000256" key="8">
    <source>
        <dbReference type="ARBA" id="ARBA00023235"/>
    </source>
</evidence>
<dbReference type="InterPro" id="IPR046357">
    <property type="entry name" value="PPIase_dom_sf"/>
</dbReference>
<accession>E6QR94</accession>
<dbReference type="InterPro" id="IPR001179">
    <property type="entry name" value="PPIase_FKBP_dom"/>
</dbReference>
<evidence type="ECO:0000256" key="1">
    <source>
        <dbReference type="ARBA" id="ARBA00000971"/>
    </source>
</evidence>
<dbReference type="PANTHER" id="PTHR47861:SF3">
    <property type="entry name" value="FKBP-TYPE PEPTIDYL-PROLYL CIS-TRANS ISOMERASE SLYD"/>
    <property type="match status" value="1"/>
</dbReference>
<dbReference type="GO" id="GO:0005737">
    <property type="term" value="C:cytoplasm"/>
    <property type="evidence" value="ECO:0007669"/>
    <property type="project" value="UniProtKB-SubCell"/>
</dbReference>
<comment type="caution">
    <text evidence="10">The sequence shown here is derived from an EMBL/GenBank/DDBJ whole genome shotgun (WGS) entry which is preliminary data.</text>
</comment>
<dbReference type="Gene3D" id="3.10.50.40">
    <property type="match status" value="1"/>
</dbReference>
<dbReference type="PANTHER" id="PTHR47861">
    <property type="entry name" value="FKBP-TYPE PEPTIDYL-PROLYL CIS-TRANS ISOMERASE SLYD"/>
    <property type="match status" value="1"/>
</dbReference>
<dbReference type="GO" id="GO:0042026">
    <property type="term" value="P:protein refolding"/>
    <property type="evidence" value="ECO:0007669"/>
    <property type="project" value="UniProtKB-ARBA"/>
</dbReference>
<protein>
    <recommendedName>
        <fullName evidence="4">peptidylprolyl isomerase</fullName>
        <ecNumber evidence="4">5.2.1.8</ecNumber>
    </recommendedName>
</protein>
<comment type="catalytic activity">
    <reaction evidence="1">
        <text>[protein]-peptidylproline (omega=180) = [protein]-peptidylproline (omega=0)</text>
        <dbReference type="Rhea" id="RHEA:16237"/>
        <dbReference type="Rhea" id="RHEA-COMP:10747"/>
        <dbReference type="Rhea" id="RHEA-COMP:10748"/>
        <dbReference type="ChEBI" id="CHEBI:83833"/>
        <dbReference type="ChEBI" id="CHEBI:83834"/>
        <dbReference type="EC" id="5.2.1.8"/>
    </reaction>
</comment>
<evidence type="ECO:0000256" key="6">
    <source>
        <dbReference type="ARBA" id="ARBA00023110"/>
    </source>
</evidence>
<keyword evidence="8 10" id="KW-0413">Isomerase</keyword>
<comment type="similarity">
    <text evidence="3">Belongs to the FKBP-type PPIase family.</text>
</comment>
<dbReference type="Pfam" id="PF00254">
    <property type="entry name" value="FKBP_C"/>
    <property type="match status" value="1"/>
</dbReference>
<proteinExistence type="inferred from homology"/>
<name>E6QR94_9ZZZZ</name>
<keyword evidence="7" id="KW-0143">Chaperone</keyword>
<evidence type="ECO:0000256" key="3">
    <source>
        <dbReference type="ARBA" id="ARBA00006577"/>
    </source>
</evidence>
<dbReference type="EC" id="5.2.1.8" evidence="4"/>
<evidence type="ECO:0000259" key="9">
    <source>
        <dbReference type="PROSITE" id="PS50059"/>
    </source>
</evidence>
<dbReference type="SUPFAM" id="SSF54534">
    <property type="entry name" value="FKBP-like"/>
    <property type="match status" value="1"/>
</dbReference>
<gene>
    <name evidence="10" type="ORF">CARN7_0509</name>
</gene>
<evidence type="ECO:0000256" key="5">
    <source>
        <dbReference type="ARBA" id="ARBA00022490"/>
    </source>
</evidence>
<evidence type="ECO:0000256" key="4">
    <source>
        <dbReference type="ARBA" id="ARBA00013194"/>
    </source>
</evidence>
<dbReference type="AlphaFoldDB" id="E6QR94"/>
<keyword evidence="6" id="KW-0697">Rotamase</keyword>
<organism evidence="10">
    <name type="scientific">mine drainage metagenome</name>
    <dbReference type="NCBI Taxonomy" id="410659"/>
    <lineage>
        <taxon>unclassified sequences</taxon>
        <taxon>metagenomes</taxon>
        <taxon>ecological metagenomes</taxon>
    </lineage>
</organism>
<dbReference type="PROSITE" id="PS50059">
    <property type="entry name" value="FKBP_PPIASE"/>
    <property type="match status" value="1"/>
</dbReference>
<reference evidence="10" key="1">
    <citation type="submission" date="2009-10" db="EMBL/GenBank/DDBJ databases">
        <title>Diversity of trophic interactions inside an arsenic-rich microbial ecosystem.</title>
        <authorList>
            <person name="Bertin P.N."/>
            <person name="Heinrich-Salmeron A."/>
            <person name="Pelletier E."/>
            <person name="Goulhen-Chollet F."/>
            <person name="Arsene-Ploetze F."/>
            <person name="Gallien S."/>
            <person name="Calteau A."/>
            <person name="Vallenet D."/>
            <person name="Casiot C."/>
            <person name="Chane-Woon-Ming B."/>
            <person name="Giloteaux L."/>
            <person name="Barakat M."/>
            <person name="Bonnefoy V."/>
            <person name="Bruneel O."/>
            <person name="Chandler M."/>
            <person name="Cleiss J."/>
            <person name="Duran R."/>
            <person name="Elbaz-Poulichet F."/>
            <person name="Fonknechten N."/>
            <person name="Lauga B."/>
            <person name="Mornico D."/>
            <person name="Ortet P."/>
            <person name="Schaeffer C."/>
            <person name="Siguier P."/>
            <person name="Alexander Thil Smith A."/>
            <person name="Van Dorsselaer A."/>
            <person name="Weissenbach J."/>
            <person name="Medigue C."/>
            <person name="Le Paslier D."/>
        </authorList>
    </citation>
    <scope>NUCLEOTIDE SEQUENCE</scope>
</reference>
<evidence type="ECO:0000256" key="2">
    <source>
        <dbReference type="ARBA" id="ARBA00004496"/>
    </source>
</evidence>